<keyword evidence="3" id="KW-1185">Reference proteome</keyword>
<feature type="compositionally biased region" description="Acidic residues" evidence="1">
    <location>
        <begin position="16"/>
        <end position="26"/>
    </location>
</feature>
<evidence type="ECO:0000256" key="1">
    <source>
        <dbReference type="SAM" id="MobiDB-lite"/>
    </source>
</evidence>
<name>A0A498JJB9_MALDO</name>
<organism evidence="2 3">
    <name type="scientific">Malus domestica</name>
    <name type="common">Apple</name>
    <name type="synonym">Pyrus malus</name>
    <dbReference type="NCBI Taxonomy" id="3750"/>
    <lineage>
        <taxon>Eukaryota</taxon>
        <taxon>Viridiplantae</taxon>
        <taxon>Streptophyta</taxon>
        <taxon>Embryophyta</taxon>
        <taxon>Tracheophyta</taxon>
        <taxon>Spermatophyta</taxon>
        <taxon>Magnoliopsida</taxon>
        <taxon>eudicotyledons</taxon>
        <taxon>Gunneridae</taxon>
        <taxon>Pentapetalae</taxon>
        <taxon>rosids</taxon>
        <taxon>fabids</taxon>
        <taxon>Rosales</taxon>
        <taxon>Rosaceae</taxon>
        <taxon>Amygdaloideae</taxon>
        <taxon>Maleae</taxon>
        <taxon>Malus</taxon>
    </lineage>
</organism>
<feature type="region of interest" description="Disordered" evidence="1">
    <location>
        <begin position="11"/>
        <end position="33"/>
    </location>
</feature>
<sequence length="149" mass="17283">MGEKWHRVMQNLFGDQSEEEEEEVDSEHESNPHPNSVAVLLMAVDDLDESSTISGDLYRVDQRGVYNLTKAFQDYNNEMAQLRAGKNSKSKLTIVKFRLTFRMWLLLSMMEEWMPSSNSLSREMLFSLDMFSPDEGKSSFPKTNSWETI</sequence>
<dbReference type="STRING" id="3750.A0A498JJB9"/>
<evidence type="ECO:0000313" key="2">
    <source>
        <dbReference type="EMBL" id="RXH94044.1"/>
    </source>
</evidence>
<accession>A0A498JJB9</accession>
<dbReference type="AlphaFoldDB" id="A0A498JJB9"/>
<reference evidence="2 3" key="1">
    <citation type="submission" date="2018-10" db="EMBL/GenBank/DDBJ databases">
        <title>A high-quality apple genome assembly.</title>
        <authorList>
            <person name="Hu J."/>
        </authorList>
    </citation>
    <scope>NUCLEOTIDE SEQUENCE [LARGE SCALE GENOMIC DNA]</scope>
    <source>
        <strain evidence="3">cv. HFTH1</strain>
        <tissue evidence="2">Young leaf</tissue>
    </source>
</reference>
<comment type="caution">
    <text evidence="2">The sequence shown here is derived from an EMBL/GenBank/DDBJ whole genome shotgun (WGS) entry which is preliminary data.</text>
</comment>
<dbReference type="EMBL" id="RDQH01000333">
    <property type="protein sequence ID" value="RXH94044.1"/>
    <property type="molecule type" value="Genomic_DNA"/>
</dbReference>
<gene>
    <name evidence="2" type="ORF">DVH24_016111</name>
</gene>
<protein>
    <submittedName>
        <fullName evidence="2">Uncharacterized protein</fullName>
    </submittedName>
</protein>
<dbReference type="Proteomes" id="UP000290289">
    <property type="component" value="Chromosome 7"/>
</dbReference>
<proteinExistence type="predicted"/>
<evidence type="ECO:0000313" key="3">
    <source>
        <dbReference type="Proteomes" id="UP000290289"/>
    </source>
</evidence>